<dbReference type="EMBL" id="KI546101">
    <property type="protein sequence ID" value="EST45092.1"/>
    <property type="molecule type" value="Genomic_DNA"/>
</dbReference>
<evidence type="ECO:0000313" key="4">
    <source>
        <dbReference type="Proteomes" id="UP000018208"/>
    </source>
</evidence>
<reference evidence="3" key="2">
    <citation type="submission" date="2020-12" db="EMBL/GenBank/DDBJ databases">
        <title>New Spironucleus salmonicida genome in near-complete chromosomes.</title>
        <authorList>
            <person name="Xu F."/>
            <person name="Kurt Z."/>
            <person name="Jimenez-Gonzalez A."/>
            <person name="Astvaldsson A."/>
            <person name="Andersson J.O."/>
            <person name="Svard S.G."/>
        </authorList>
    </citation>
    <scope>NUCLEOTIDE SEQUENCE</scope>
    <source>
        <strain evidence="3">ATCC 50377</strain>
    </source>
</reference>
<proteinExistence type="predicted"/>
<evidence type="ECO:0000256" key="1">
    <source>
        <dbReference type="SAM" id="Coils"/>
    </source>
</evidence>
<evidence type="ECO:0000313" key="2">
    <source>
        <dbReference type="EMBL" id="EST45092.1"/>
    </source>
</evidence>
<organism evidence="2">
    <name type="scientific">Spironucleus salmonicida</name>
    <dbReference type="NCBI Taxonomy" id="348837"/>
    <lineage>
        <taxon>Eukaryota</taxon>
        <taxon>Metamonada</taxon>
        <taxon>Diplomonadida</taxon>
        <taxon>Hexamitidae</taxon>
        <taxon>Hexamitinae</taxon>
        <taxon>Spironucleus</taxon>
    </lineage>
</organism>
<accession>V6LKJ5</accession>
<evidence type="ECO:0000313" key="3">
    <source>
        <dbReference type="EMBL" id="KAH0573423.1"/>
    </source>
</evidence>
<dbReference type="Proteomes" id="UP000018208">
    <property type="component" value="Unassembled WGS sequence"/>
</dbReference>
<dbReference type="VEuPathDB" id="GiardiaDB:SS50377_25543"/>
<feature type="coiled-coil region" evidence="1">
    <location>
        <begin position="2746"/>
        <end position="2773"/>
    </location>
</feature>
<dbReference type="EMBL" id="AUWU02000005">
    <property type="protein sequence ID" value="KAH0573423.1"/>
    <property type="molecule type" value="Genomic_DNA"/>
</dbReference>
<protein>
    <submittedName>
        <fullName evidence="2">Uncharacterized protein</fullName>
    </submittedName>
</protein>
<reference evidence="2 3" key="1">
    <citation type="journal article" date="2014" name="PLoS Genet.">
        <title>The Genome of Spironucleus salmonicida Highlights a Fish Pathogen Adapted to Fluctuating Environments.</title>
        <authorList>
            <person name="Xu F."/>
            <person name="Jerlstrom-Hultqvist J."/>
            <person name="Einarsson E."/>
            <person name="Astvaldsson A."/>
            <person name="Svard S.G."/>
            <person name="Andersson J.O."/>
        </authorList>
    </citation>
    <scope>NUCLEOTIDE SEQUENCE</scope>
    <source>
        <strain evidence="3">ATCC 50377</strain>
    </source>
</reference>
<keyword evidence="4" id="KW-1185">Reference proteome</keyword>
<name>V6LKJ5_9EUKA</name>
<gene>
    <name evidence="2" type="ORF">SS50377_15112</name>
    <name evidence="3" type="ORF">SS50377_25543</name>
</gene>
<sequence>MQQYFPHDYDRKITETDPLNVVYYDQNNVLHPAQVLCLASTYAIISVKKYTFQVQLSQLSLCSDLALVAQPSPLLLPMKLATRISEHQVFNYFDKESQNYNISASRLHEMKEHLKLEVSLHHAAAENRMELPTYIYEDEDYYFYQQGIFNTKIFENIQEVISATALLSRPLQFIQAPQFKNFIENQQLIKASYCFSDQWQTLVETSLNYLYKCIDTIFYQDCRYNEILIKTYDIINQIICQVKQEDLDEDFISRLNYFKQQAKSIQIQKFGQSMTQAHCLTILQLQIIPLIIIAMSFYFGQLQRTKDQVRILLGIARRFESKFQQFFENFIIQYQQKFKSNKLIKWEEYDLALKTVTQQINSIDITSKQKDIQEQLQKLRHTEFLIKKKQEGLKTDFTDPDYFTKNQYQTEQCHFNFHLFHSGDSIAFEEDIPEILHQKVSQVDFMTILMSKIFVEFHKNLVVNKNLTVTSENISEQFFKVQEQEEEQILYGIYDDVAPEVNINDIYISQIKLDTILINQEPKFGFSSLYIPLFETQEVSQICTDEYNQLLSFIVRQMDTFEIEKELNVWYAEDVGVNNLIQLTETIKPLPEEISQKSEINQLFLTSLIKQSDIFNKFQVKQMVRRVSYLFDLLVSVVSIPDYLQIEHIGISIAKLKQNYKLKIVQIIQNFDQQLNNLVMNFIISVNSQNTAFINLIEKYRSRPDKFDLLLSLKEVFCNNQISSALISIYEQITVFWNDCILILPDICQFNQDIKKLNEIYNSDNVSQFDSSLYQYNSNAINSSYKVFREMNIATQNIRKIIHQTNDKLPAFTHFILNIDQWFYDHSFKISRRVKEILAITYDDYLSTFNNALEFQQKYPEICKNFEFFNIKICSIDSFLHFEQDFLISISKYIKLPLKSIKFNFQQIQEKLKVKQQTYEIQKDNEHVASYQMYDREKITFKKNKINMIRIIGETRFISSEIFKLYRTINLWRSQLQIITGDDQLLLIKQPTYPSFDEMIQSLQPIFQTLSSLDDLIRNDKKYIKDNVCNYPHQIQLKLFDQISQSIKTIRQRSVRPFPIKINKWDYQKIEKLINEKNKKQVKNLDFVAFSVDYQNWIQASQEAEKTIYQHIIKLFLIHLINDINLKDYHFNVISQYCQQNFNKSCTFPISLLLDVYKSNNKLFDLLLVIQQYARIDQQAISALKTIQKTFQIYSFNGKYQISVTQDQSDQTWKAVTDYIMITPNNFQNFCSMSLQQIALVINNIGYTSSKKVFTTNYFDELLADVFSTQMLDIDIVEGNQFNEYIKPWCYNSNIELYARDLEAMIQQSLILFQLISRIPNVLFDLLIVNSRGYVIQFSGGLLGKQQCGKFQLSLLSQQDKQTLQHITSQWQDIVEYNFSQPIQFYKLSTNNQLIQDLTIISSKLDNIQKFLFSYRYTKIIKSMTSYYNKIKNTVESSYEQMISYKTTAGVSKTYKVLIPFYGIHYPSSLVFPKAISLYFGEFFQGRNVFSQINTLQFENFFNLTDFIVTGKQITGLRSGFEDLYFLTGVQMPNLHHQVPDAIMKNMRASLIEQCKNASSELKILFDNFIKLLENGSFDQRKQLFYDFVNKKFVFQAILVAITTLFRQKYNIMLWYAFEGKVPENAFDNEKTFLSELHNYVANNRGFTVDAFKSKGKEWCGIFDDFIKLTRSKQGLDVLTSDQYFPNVYYDPLYNNVFISPNLGGFSLEIGPHWLGQPQEMDSKIALNKNQLSMLTKMLRCFNEKLPLILLGSKENSYQNDFLYQALSSLSRYTFRRYIIVPVSENSFANNIIRISTFIITGNIVVVVGIELLPSNQVQELLNIASSLKNQKGIIPGIAMCRQTGSTIQQQDNVNSVEYIQTVLNVNDANFEEFKEDSGSLIFFLPSLVPKQTIEQHQFFNQINSNSADNTMSDSKYYNQQESLLYVIQHKLVMNIELEEPIQLYLQKTKQFGAQLYEISAYLQQYNENWPQLSHFVIQGIISRTKDQKDPIFIAAMVLDYLMHQTTIIMFDNDFHNVAKTLSQIISAAFGLSKDAAQELRNMAIAYCGFASAQLVKLSYLEKSDKTDLSLTFDNYFKNYLQKYGTQMYLFYITVFSQVHILSLQVIYDVLYVNDLLKQGKPVLSISPQSSYSRVFISILAAIKNWQYKYVINGRGLSQAIQQIQSQQDNREGLIAIQPASYNTFMDMMDQILGLFLKFPVVHDELNLTQYIKYPLKGPYILIFLDSNLAKQFQNSPYQNLFTSQVLLLPSIEGSNGVKKLISRVVNVNCQKSLQELKFMNRLMQKSYQALGQQGIFRKHDKQFTMPLDILASNIKQLVDSPVTLSDALTSVCKNYQQKMKNYSVVDKIIQRSENRMYALQFFIQGIIQHTFEDCIKIFNVGRSIEETLLLRSIITLYLQRSGIIEVQKSTFNTQIFKDQLEFWSQFPDNESQIKYYTTLRQNSQGGDSVTRLKTMMYFLQKRQHQTQSATKQNIDQLSQREIEEKRVQDNLFYQDQLTLNKTLLVDEMQVMPDIGGFLSNDISEFNLFSKTLGQLQINQMIQKSSEKISTLNISDIGLGFAGSLYYDLNSDFISNQFLLPQSSMDAFSNIALPLVSAIWNACHLFYISIITANIPQKELVTDLQEKYNQFTSSFKEKTFLTDFMYNHLLQPFTLLLAYDDKIPDLNISNMIRMSTKVTNPITSLDHQLSTDQQLLYVQKLHLKISQIIPTGFTKIFTYLCYEQHKQQHPTVKFQVYGLGDGILSNVQSISDKDQLEKLMKEIKNEWLDIKENESSVQSQMQAQLYGKKQFKKIVEKNISSQFNSIQNLTDTKIYLDPYRIAVTFLLGASMLAPISLALIGDRAEGKTILIEVAKLIVRDMVDQNSILLKSSSSPYDVNSIMSSIGKQFQIKKYQDAQISRNNKNHLPLYYTYDSQILDYNKSSAFPSFHIHASDCEGQEVEDHLAVLIRDHIFCFDKFDEHHIFSIDNSCHNLIGITTLSDCSLIIELNNDSVLKEYCSIIVQAPKINENFLDSFFKSLYPDQSQNWNNDFIQGYFMIRQSFPSLIADNFTVIQKMFSNNQFIVNVDSNPIQQDIMDILDSYNDYRGENSELVTSNIIKHSTDKIMRQTNLHSLFFALRQIGCVNNVVLQQITERISSLSLLGFLNTDQSSPWSDANLILTGRFTLYTAWESFLINQSVKQHQKIINQNQTLINKMVREQPMINKSIVDSDLKSLSIKIDDDILVGFKYCETNPFWFGHVMEQAKASPDLFDPLILSRSIEVFVKLMSQKQIIQSQIDSMYKYGVKVHSDTSLTGVQNEDGLFLAKKYLLQLCQYDQIFERFDDFDAKKSPHLLRIENITLNSELKVREKKQDFGGLSLISSLTIKPATYYLNLQNATLSTYQKIVDNICVFSGFQTVNINTKELPERLIFDVKQIFQILDESVKNSKLLEHEQSSSLLSQLIAYMNTLLKYTHLSNQINQILLATVLRISIGLSLGIKPQVFLNVDPDAQIQLSGIYVTSKLSTFLPSNYLYGGKSLTQLPLTAPINERFSSYIQNQDEYEFVQQKYNADNSYYEQFIQEPIDVVLIAPKSMLQMTTTFNVSLLVLFSVTLDPLSCLSGLFTEDEIGQICQISSIQMGFDYTLKPQQLGTILAKHFSFLMINDEPSGKEIKLSQAVNTEITFDILKNKAIGSIKSPILELLSGILNYQDLTPKDEYREKKHKIEAVVITAPQPPIKILDKLILDLQFKSITNKYNLVQLNMTNLISLFKLSNCSLPEQIDFPEKIKFNFSTYLMNYALGTLQMYQFLVNQSQGPTISLPQFTKLTTCIANTILQKCSAFFKALNNIFLAFRTYEQLLSNNKMKNKEIDLQSYSYIEFEKSIQQQSVQIVNGKEIQINDQKTMAFNEYQTLRDYFLQIIKQLSNEFILHQNAVQTSHYDAICISSYLTFSITNLVSQQQASQILSNGVNSDIDPHMQDLVEQSFNNPRQIAPFNLLLVSQLQLYGFRVQYPREDSDDNVLVIGRNALMQQDMLYLSNYFDTVGFDWPIYITLKLLQIHWQPSDPPYKLLTSLCAHYQTGKNLFFVSNKLAIAAGILVESLKRNKQNKQDYFNLTQKTIDEDDIDENSVAKSLVLDMQKRIQSIDLSIQPHEFDQQLSKAIGTEDCTILFNNFGIGNKTNSATLRKFLEMRQKGKIERRSLVKIGRVTAITNNALNAYSVVIAMASDVNFAEAMKDTGLLTQEILDEAGICIPYGMGEDNNGQDEKQESITQLLMQACFGDNTSNRSQIERVRCCIQRVNTLVQDCSNKTFNFIKNKIILIDRKNIKDNNISLDNLWERIGILTLKGSYSPQFVLFSTILTDSQTQKDELQELYTQFNQLAISQYSKEQLTSKKQEYKNNGNLIFIGCQNYRYLQNEGKQHLQRLSLALLQLDKIFYNLSILHLPAHAIISPDQLIILKSVVKQKISQLNQELQQKAQHTCSLQQDGFSFSHTYHLTYFLMKQPDQFIKLVCKAILSFLYQSIFPLLPQIYTEAFYNYTHIIFMSFVRVIHFKYPNSIPFDVEEENTKDNNQEVILMQQLLSFSFDDYLKLITSQQLINIISKKSKFSLQSPLLGSHAKDVSKISQVYECLPEICKLASNIAYCWLGLSQVSSYNYYIESSMTWFIQHHSALISLTDSPNPFLSCVAYYTTSNCIAGSVYEKAFKKLQGKMQNIQFLPQFPPLLEKLNEASLFALLAISIAIKPQMLVQTFGYYSILIGDILGEDYITLKKQFIPSVKNNSSGFVNCNSIKPNRVCDISTVQEKLMIYVKFTCAIVGCNDLPDICPKDLISDNIFGLYAALFTNMNYCLEYKQLQYDYETKKQHAAVGEQFLGLPPSPTQVLVVFYDKNIAIDLFIQLVYSFLELDTQLLFQNQISLELIQEYVVIVSANPILQGREVLQNIKQLILQKITINRFVAIKPIIILIPSTTQSASNISKFGISSTQQCGDEVVQEFLAKLSEIQELIPLSYYYFQTPQNLYSLFLHNFSLSLATFYSLAIQQFGNFGNIPNEIINLTSIRGLTITILRQSFLQNRPQMLSIDADLVPLLRRIFNSSFSKLRKQKLDLTNADFGSIATADLGFVQYDQTIDIGFPKYYLEKVDQQMLSLLFNDADKLKFFLPQNLIQTFEKQTNIKADINLIKNLNSDSSDDEVQISGSKDQQLIMQARLMQQSKMLQKIIQSGGKIKYNIMLNSDTNQNKESDILDLIMKHTFSIGDKVEQITDFSFNKFKDSVANYYIADREIQNIPFSLPSGQVFDFPRQITTFDQFEQFVMSLVKIDETFYEDNAAIFQRINPFQSHRFVFTSQFSQKVFTQVSQYSVQQLQEQIPSSLRKVLLNSKMYQNIKFGKRIIQKNIGDLVQHIMTSQSSQYLSGDRSFVHFKNHYIINGILFAPIIGDIFNYMRVQVAIKSMIQLSSLKILLLLDYPAKQPRIDREGNIVLTDKKPGLVIQIRGLELVGACYDKNIQSIVDQTPESLQGFGSYFDIYAIVSSCEGHRKDIVNNGFIPVPLNVGGYCYAELLLPNKTNRPDQEWVDRGVFLGVRSG</sequence>
<keyword evidence="1" id="KW-0175">Coiled coil</keyword>